<dbReference type="InterPro" id="IPR004045">
    <property type="entry name" value="Glutathione_S-Trfase_N"/>
</dbReference>
<dbReference type="InterPro" id="IPR040079">
    <property type="entry name" value="Glutathione_S-Trfase"/>
</dbReference>
<dbReference type="GO" id="GO:0006749">
    <property type="term" value="P:glutathione metabolic process"/>
    <property type="evidence" value="ECO:0007669"/>
    <property type="project" value="TreeGrafter"/>
</dbReference>
<dbReference type="EMBL" id="PGGS01001563">
    <property type="protein sequence ID" value="PNH00252.1"/>
    <property type="molecule type" value="Genomic_DNA"/>
</dbReference>
<dbReference type="PROSITE" id="PS50404">
    <property type="entry name" value="GST_NTER"/>
    <property type="match status" value="1"/>
</dbReference>
<evidence type="ECO:0000259" key="2">
    <source>
        <dbReference type="PROSITE" id="PS50405"/>
    </source>
</evidence>
<dbReference type="OrthoDB" id="414243at2759"/>
<dbReference type="PROSITE" id="PS50405">
    <property type="entry name" value="GST_CTER"/>
    <property type="match status" value="1"/>
</dbReference>
<dbReference type="Gene3D" id="3.40.30.10">
    <property type="entry name" value="Glutaredoxin"/>
    <property type="match status" value="1"/>
</dbReference>
<dbReference type="PANTHER" id="PTHR11571">
    <property type="entry name" value="GLUTATHIONE S-TRANSFERASE"/>
    <property type="match status" value="1"/>
</dbReference>
<comment type="caution">
    <text evidence="3">The sequence shown here is derived from an EMBL/GenBank/DDBJ whole genome shotgun (WGS) entry which is preliminary data.</text>
</comment>
<evidence type="ECO:0000313" key="3">
    <source>
        <dbReference type="EMBL" id="PNH00252.1"/>
    </source>
</evidence>
<dbReference type="SUPFAM" id="SSF47616">
    <property type="entry name" value="GST C-terminal domain-like"/>
    <property type="match status" value="1"/>
</dbReference>
<evidence type="ECO:0000259" key="1">
    <source>
        <dbReference type="PROSITE" id="PS50404"/>
    </source>
</evidence>
<dbReference type="GO" id="GO:0004364">
    <property type="term" value="F:glutathione transferase activity"/>
    <property type="evidence" value="ECO:0007669"/>
    <property type="project" value="TreeGrafter"/>
</dbReference>
<evidence type="ECO:0000313" key="4">
    <source>
        <dbReference type="Proteomes" id="UP000236333"/>
    </source>
</evidence>
<dbReference type="PANTHER" id="PTHR11571:SF150">
    <property type="entry name" value="GLUTATHIONE S-TRANSFERASE"/>
    <property type="match status" value="1"/>
</dbReference>
<sequence length="202" mass="22077">MHKLHYFAVPGRAEVARLCLTFGGIPFEDIHYTGQTYPEAKAKMPFGQVPVLELPDGRMLAQSGAIDRYAAKLAGLYPEDPLEAAFAAYAVFLLSELMDRSLGRWPPLHNRGLRRRAATAGRVETTASSGGYVAGGKLSFADLSIFTIACTMTSGIFDGVPKTLLSEYPALKVFRDKIASEPNVKAYYEKHGEGMRAAFKPE</sequence>
<dbReference type="InterPro" id="IPR050213">
    <property type="entry name" value="GST_superfamily"/>
</dbReference>
<name>A0A2J7ZJ05_9CHLO</name>
<protein>
    <submittedName>
        <fullName evidence="3">Hematopoietic prostaglandin D synthase</fullName>
    </submittedName>
</protein>
<accession>A0A2J7ZJ05</accession>
<reference evidence="3 4" key="1">
    <citation type="journal article" date="2017" name="Mol. Biol. Evol.">
        <title>The 4-celled Tetrabaena socialis nuclear genome reveals the essential components for genetic control of cell number at the origin of multicellularity in the volvocine lineage.</title>
        <authorList>
            <person name="Featherston J."/>
            <person name="Arakaki Y."/>
            <person name="Hanschen E.R."/>
            <person name="Ferris P.J."/>
            <person name="Michod R.E."/>
            <person name="Olson B.J.S.C."/>
            <person name="Nozaki H."/>
            <person name="Durand P.M."/>
        </authorList>
    </citation>
    <scope>NUCLEOTIDE SEQUENCE [LARGE SCALE GENOMIC DNA]</scope>
    <source>
        <strain evidence="3 4">NIES-571</strain>
    </source>
</reference>
<dbReference type="InterPro" id="IPR036282">
    <property type="entry name" value="Glutathione-S-Trfase_C_sf"/>
</dbReference>
<dbReference type="AlphaFoldDB" id="A0A2J7ZJ05"/>
<feature type="domain" description="GST N-terminal" evidence="1">
    <location>
        <begin position="1"/>
        <end position="78"/>
    </location>
</feature>
<dbReference type="InterPro" id="IPR036249">
    <property type="entry name" value="Thioredoxin-like_sf"/>
</dbReference>
<dbReference type="Proteomes" id="UP000236333">
    <property type="component" value="Unassembled WGS sequence"/>
</dbReference>
<proteinExistence type="predicted"/>
<dbReference type="Pfam" id="PF14497">
    <property type="entry name" value="GST_C_3"/>
    <property type="match status" value="1"/>
</dbReference>
<dbReference type="CDD" id="cd03039">
    <property type="entry name" value="GST_N_Sigma_like"/>
    <property type="match status" value="1"/>
</dbReference>
<dbReference type="InterPro" id="IPR004046">
    <property type="entry name" value="GST_C"/>
</dbReference>
<feature type="domain" description="GST C-terminal" evidence="2">
    <location>
        <begin position="64"/>
        <end position="199"/>
    </location>
</feature>
<organism evidence="3 4">
    <name type="scientific">Tetrabaena socialis</name>
    <dbReference type="NCBI Taxonomy" id="47790"/>
    <lineage>
        <taxon>Eukaryota</taxon>
        <taxon>Viridiplantae</taxon>
        <taxon>Chlorophyta</taxon>
        <taxon>core chlorophytes</taxon>
        <taxon>Chlorophyceae</taxon>
        <taxon>CS clade</taxon>
        <taxon>Chlamydomonadales</taxon>
        <taxon>Tetrabaenaceae</taxon>
        <taxon>Tetrabaena</taxon>
    </lineage>
</organism>
<dbReference type="Gene3D" id="1.20.1050.10">
    <property type="match status" value="1"/>
</dbReference>
<dbReference type="SUPFAM" id="SSF52833">
    <property type="entry name" value="Thioredoxin-like"/>
    <property type="match status" value="1"/>
</dbReference>
<dbReference type="InterPro" id="IPR010987">
    <property type="entry name" value="Glutathione-S-Trfase_C-like"/>
</dbReference>
<keyword evidence="4" id="KW-1185">Reference proteome</keyword>
<gene>
    <name evidence="3" type="ORF">TSOC_013933</name>
</gene>
<dbReference type="Pfam" id="PF02798">
    <property type="entry name" value="GST_N"/>
    <property type="match status" value="1"/>
</dbReference>
<dbReference type="SFLD" id="SFLDS00019">
    <property type="entry name" value="Glutathione_Transferase_(cytos"/>
    <property type="match status" value="1"/>
</dbReference>